<dbReference type="RefSeq" id="WP_402697934.1">
    <property type="nucleotide sequence ID" value="NZ_JBIUZV010000001.1"/>
</dbReference>
<accession>A0ABW8EW46</accession>
<gene>
    <name evidence="1" type="ORF">ACIPEN_00575</name>
</gene>
<dbReference type="EMBL" id="JBIUZV010000001">
    <property type="protein sequence ID" value="MFJ3044297.1"/>
    <property type="molecule type" value="Genomic_DNA"/>
</dbReference>
<evidence type="ECO:0000313" key="1">
    <source>
        <dbReference type="EMBL" id="MFJ3044297.1"/>
    </source>
</evidence>
<dbReference type="Proteomes" id="UP001617427">
    <property type="component" value="Unassembled WGS sequence"/>
</dbReference>
<organism evidence="1 2">
    <name type="scientific">Herbaspirillum chlorophenolicum</name>
    <dbReference type="NCBI Taxonomy" id="211589"/>
    <lineage>
        <taxon>Bacteria</taxon>
        <taxon>Pseudomonadati</taxon>
        <taxon>Pseudomonadota</taxon>
        <taxon>Betaproteobacteria</taxon>
        <taxon>Burkholderiales</taxon>
        <taxon>Oxalobacteraceae</taxon>
        <taxon>Herbaspirillum</taxon>
    </lineage>
</organism>
<keyword evidence="2" id="KW-1185">Reference proteome</keyword>
<evidence type="ECO:0008006" key="3">
    <source>
        <dbReference type="Google" id="ProtNLM"/>
    </source>
</evidence>
<reference evidence="1 2" key="1">
    <citation type="submission" date="2024-10" db="EMBL/GenBank/DDBJ databases">
        <title>The Natural Products Discovery Center: Release of the First 8490 Sequenced Strains for Exploring Actinobacteria Biosynthetic Diversity.</title>
        <authorList>
            <person name="Kalkreuter E."/>
            <person name="Kautsar S.A."/>
            <person name="Yang D."/>
            <person name="Bader C.D."/>
            <person name="Teijaro C.N."/>
            <person name="Fluegel L."/>
            <person name="Davis C.M."/>
            <person name="Simpson J.R."/>
            <person name="Lauterbach L."/>
            <person name="Steele A.D."/>
            <person name="Gui C."/>
            <person name="Meng S."/>
            <person name="Li G."/>
            <person name="Viehrig K."/>
            <person name="Ye F."/>
            <person name="Su P."/>
            <person name="Kiefer A.F."/>
            <person name="Nichols A."/>
            <person name="Cepeda A.J."/>
            <person name="Yan W."/>
            <person name="Fan B."/>
            <person name="Jiang Y."/>
            <person name="Adhikari A."/>
            <person name="Zheng C.-J."/>
            <person name="Schuster L."/>
            <person name="Cowan T.M."/>
            <person name="Smanski M.J."/>
            <person name="Chevrette M.G."/>
            <person name="De Carvalho L.P.S."/>
            <person name="Shen B."/>
        </authorList>
    </citation>
    <scope>NUCLEOTIDE SEQUENCE [LARGE SCALE GENOMIC DNA]</scope>
    <source>
        <strain evidence="1 2">NPDC087045</strain>
    </source>
</reference>
<evidence type="ECO:0000313" key="2">
    <source>
        <dbReference type="Proteomes" id="UP001617427"/>
    </source>
</evidence>
<protein>
    <recommendedName>
        <fullName evidence="3">Glycosyltransferase family 1 protein</fullName>
    </recommendedName>
</protein>
<comment type="caution">
    <text evidence="1">The sequence shown here is derived from an EMBL/GenBank/DDBJ whole genome shotgun (WGS) entry which is preliminary data.</text>
</comment>
<name>A0ABW8EW46_9BURK</name>
<sequence>MRMDNGSFCVVASTLPVGFMARQFDMLRVKKIFVMSAELEKSYLRLREAKAADVEVVRVPEGLLAQSLFFLGMLLQARLGGTAVVFFHECCLPVFDLLLKLVRPRGYYLPQVTMSSWQEISFPEFPAGRLRSLLKWLGVSSRFRYYRSPPVGGQAGEHVMSIRSYPGSITTIAPGTLRQTRSPGCCCGGKADRILFITGKSSAPDDSLRAVYRMLIAQALARGYACDIKDHPNPVYRLELDAEGAQLLDPLLPAELLESDYHLAVGVSSSALLNYNDRAVSLINLLADMSPEDRAGYVRHFEGAMPGNGIRYVASADEFEALL</sequence>
<proteinExistence type="predicted"/>